<dbReference type="SUPFAM" id="SSF48264">
    <property type="entry name" value="Cytochrome P450"/>
    <property type="match status" value="1"/>
</dbReference>
<evidence type="ECO:0000256" key="2">
    <source>
        <dbReference type="ARBA" id="ARBA00010617"/>
    </source>
</evidence>
<dbReference type="InterPro" id="IPR047146">
    <property type="entry name" value="Cyt_P450_E_CYP52_fungi"/>
</dbReference>
<dbReference type="PANTHER" id="PTHR24287:SF5">
    <property type="entry name" value="P450, PUTATIVE (EUROFUNG)-RELATED"/>
    <property type="match status" value="1"/>
</dbReference>
<comment type="similarity">
    <text evidence="2 8">Belongs to the cytochrome P450 family.</text>
</comment>
<evidence type="ECO:0000313" key="10">
    <source>
        <dbReference type="EMBL" id="KAK5948562.1"/>
    </source>
</evidence>
<comment type="cofactor">
    <cofactor evidence="1 7">
        <name>heme</name>
        <dbReference type="ChEBI" id="CHEBI:30413"/>
    </cofactor>
</comment>
<protein>
    <recommendedName>
        <fullName evidence="12">Cytochrome P450</fullName>
    </recommendedName>
</protein>
<keyword evidence="9" id="KW-0812">Transmembrane</keyword>
<dbReference type="Pfam" id="PF00067">
    <property type="entry name" value="p450"/>
    <property type="match status" value="1"/>
</dbReference>
<name>A0AAN8IHY7_9EURO</name>
<accession>A0AAN8IHY7</accession>
<dbReference type="InterPro" id="IPR001128">
    <property type="entry name" value="Cyt_P450"/>
</dbReference>
<evidence type="ECO:0000256" key="4">
    <source>
        <dbReference type="ARBA" id="ARBA00023002"/>
    </source>
</evidence>
<dbReference type="PRINTS" id="PR00385">
    <property type="entry name" value="P450"/>
</dbReference>
<dbReference type="GO" id="GO:0020037">
    <property type="term" value="F:heme binding"/>
    <property type="evidence" value="ECO:0007669"/>
    <property type="project" value="InterPro"/>
</dbReference>
<reference evidence="10 11" key="1">
    <citation type="submission" date="2022-12" db="EMBL/GenBank/DDBJ databases">
        <title>Genomic features and morphological characterization of a novel Knufia sp. strain isolated from spacecraft assembly facility.</title>
        <authorList>
            <person name="Teixeira M."/>
            <person name="Chander A.M."/>
            <person name="Stajich J.E."/>
            <person name="Venkateswaran K."/>
        </authorList>
    </citation>
    <scope>NUCLEOTIDE SEQUENCE [LARGE SCALE GENOMIC DNA]</scope>
    <source>
        <strain evidence="10 11">FJI-L2-BK-P2</strain>
    </source>
</reference>
<evidence type="ECO:0000256" key="7">
    <source>
        <dbReference type="PIRSR" id="PIRSR602401-1"/>
    </source>
</evidence>
<keyword evidence="7 8" id="KW-0349">Heme</keyword>
<evidence type="ECO:0000256" key="5">
    <source>
        <dbReference type="ARBA" id="ARBA00023004"/>
    </source>
</evidence>
<dbReference type="GO" id="GO:0004497">
    <property type="term" value="F:monooxygenase activity"/>
    <property type="evidence" value="ECO:0007669"/>
    <property type="project" value="UniProtKB-KW"/>
</dbReference>
<keyword evidence="5 7" id="KW-0408">Iron</keyword>
<keyword evidence="4 8" id="KW-0560">Oxidoreductase</keyword>
<dbReference type="CDD" id="cd11063">
    <property type="entry name" value="CYP52"/>
    <property type="match status" value="1"/>
</dbReference>
<evidence type="ECO:0000256" key="6">
    <source>
        <dbReference type="ARBA" id="ARBA00023033"/>
    </source>
</evidence>
<sequence>MALTNYMWLPLALYVGFVVLLYADRWMTRRRVARLGHSAPDVGIPGPLGLGFFYQSIKTWRAHACLEWWEDIFSRNGCAEKGSYTAETYVMGGSRYIITADPDNVKHMLATDFQSWGKGKDLYNAFQHFLGDGVLSTDGEKWSAARQVMRPLFMKERVTDLDLFERNWQRMMPLLGQGQALEIDDLVFRYTLDNVSEFLLGTNFGTLLDTTNHFTNAFEKIQKTQSVIMRAGPLAWTVPRKEYKAGIKIVDSYLEPSIRRALALSAANISFSKKADDEQNTLLHALVAYTNNRKDIRDQLTTVLFAGSDTTASALTWLFFELSRHPEVVSKLQTLIFETLGTTDPSRLPTYSELKQMKYLTNTINETLRYYATMPFATRQALRDTTLPRGGGPDGTEPIAVLAGTPVLFSALLMHRRRDLYPPISAGFPDPRTWCPERWDDWQPKSWQLIPFSGGARTCIGQSFAITEIAYTAVRLLQCFERLDDFNPRGKEDPVLRYGIVATAEEGVKIAFIPRHVEKL</sequence>
<dbReference type="Proteomes" id="UP001316803">
    <property type="component" value="Unassembled WGS sequence"/>
</dbReference>
<dbReference type="InterPro" id="IPR036396">
    <property type="entry name" value="Cyt_P450_sf"/>
</dbReference>
<dbReference type="PRINTS" id="PR00463">
    <property type="entry name" value="EP450I"/>
</dbReference>
<feature type="transmembrane region" description="Helical" evidence="9">
    <location>
        <begin position="6"/>
        <end position="23"/>
    </location>
</feature>
<proteinExistence type="inferred from homology"/>
<dbReference type="InterPro" id="IPR017972">
    <property type="entry name" value="Cyt_P450_CS"/>
</dbReference>
<dbReference type="AlphaFoldDB" id="A0AAN8IHY7"/>
<keyword evidence="9" id="KW-1133">Transmembrane helix</keyword>
<keyword evidence="11" id="KW-1185">Reference proteome</keyword>
<evidence type="ECO:0000256" key="9">
    <source>
        <dbReference type="SAM" id="Phobius"/>
    </source>
</evidence>
<keyword evidence="9" id="KW-0472">Membrane</keyword>
<organism evidence="10 11">
    <name type="scientific">Knufia fluminis</name>
    <dbReference type="NCBI Taxonomy" id="191047"/>
    <lineage>
        <taxon>Eukaryota</taxon>
        <taxon>Fungi</taxon>
        <taxon>Dikarya</taxon>
        <taxon>Ascomycota</taxon>
        <taxon>Pezizomycotina</taxon>
        <taxon>Eurotiomycetes</taxon>
        <taxon>Chaetothyriomycetidae</taxon>
        <taxon>Chaetothyriales</taxon>
        <taxon>Trichomeriaceae</taxon>
        <taxon>Knufia</taxon>
    </lineage>
</organism>
<dbReference type="GO" id="GO:0016705">
    <property type="term" value="F:oxidoreductase activity, acting on paired donors, with incorporation or reduction of molecular oxygen"/>
    <property type="evidence" value="ECO:0007669"/>
    <property type="project" value="InterPro"/>
</dbReference>
<dbReference type="PANTHER" id="PTHR24287">
    <property type="entry name" value="P450, PUTATIVE (EUROFUNG)-RELATED"/>
    <property type="match status" value="1"/>
</dbReference>
<evidence type="ECO:0000313" key="11">
    <source>
        <dbReference type="Proteomes" id="UP001316803"/>
    </source>
</evidence>
<dbReference type="EMBL" id="JAKLMC020000046">
    <property type="protein sequence ID" value="KAK5948562.1"/>
    <property type="molecule type" value="Genomic_DNA"/>
</dbReference>
<comment type="caution">
    <text evidence="10">The sequence shown here is derived from an EMBL/GenBank/DDBJ whole genome shotgun (WGS) entry which is preliminary data.</text>
</comment>
<gene>
    <name evidence="10" type="ORF">OHC33_010458</name>
</gene>
<evidence type="ECO:0008006" key="12">
    <source>
        <dbReference type="Google" id="ProtNLM"/>
    </source>
</evidence>
<evidence type="ECO:0000256" key="3">
    <source>
        <dbReference type="ARBA" id="ARBA00022723"/>
    </source>
</evidence>
<keyword evidence="6 8" id="KW-0503">Monooxygenase</keyword>
<evidence type="ECO:0000256" key="1">
    <source>
        <dbReference type="ARBA" id="ARBA00001971"/>
    </source>
</evidence>
<evidence type="ECO:0000256" key="8">
    <source>
        <dbReference type="RuleBase" id="RU000461"/>
    </source>
</evidence>
<feature type="binding site" description="axial binding residue" evidence="7">
    <location>
        <position position="459"/>
    </location>
    <ligand>
        <name>heme</name>
        <dbReference type="ChEBI" id="CHEBI:30413"/>
    </ligand>
    <ligandPart>
        <name>Fe</name>
        <dbReference type="ChEBI" id="CHEBI:18248"/>
    </ligandPart>
</feature>
<dbReference type="GO" id="GO:0005506">
    <property type="term" value="F:iron ion binding"/>
    <property type="evidence" value="ECO:0007669"/>
    <property type="project" value="InterPro"/>
</dbReference>
<dbReference type="PROSITE" id="PS00086">
    <property type="entry name" value="CYTOCHROME_P450"/>
    <property type="match status" value="1"/>
</dbReference>
<dbReference type="InterPro" id="IPR002401">
    <property type="entry name" value="Cyt_P450_E_grp-I"/>
</dbReference>
<dbReference type="Gene3D" id="1.10.630.10">
    <property type="entry name" value="Cytochrome P450"/>
    <property type="match status" value="1"/>
</dbReference>
<keyword evidence="3 7" id="KW-0479">Metal-binding</keyword>